<evidence type="ECO:0000313" key="4">
    <source>
        <dbReference type="Proteomes" id="UP000711407"/>
    </source>
</evidence>
<dbReference type="Proteomes" id="UP000711407">
    <property type="component" value="Unassembled WGS sequence"/>
</dbReference>
<comment type="caution">
    <text evidence="3">The sequence shown here is derived from an EMBL/GenBank/DDBJ whole genome shotgun (WGS) entry which is preliminary data.</text>
</comment>
<reference evidence="3" key="2">
    <citation type="submission" date="2021-09" db="EMBL/GenBank/DDBJ databases">
        <authorList>
            <person name="Gilroy R."/>
        </authorList>
    </citation>
    <scope>NUCLEOTIDE SEQUENCE</scope>
    <source>
        <strain evidence="3">4100</strain>
    </source>
</reference>
<name>A0A921E877_9BACT</name>
<organism evidence="3 4">
    <name type="scientific">Candidatus Amulumruptor caecigallinarius</name>
    <dbReference type="NCBI Taxonomy" id="2109911"/>
    <lineage>
        <taxon>Bacteria</taxon>
        <taxon>Pseudomonadati</taxon>
        <taxon>Bacteroidota</taxon>
        <taxon>Bacteroidia</taxon>
        <taxon>Bacteroidales</taxon>
        <taxon>Muribaculaceae</taxon>
        <taxon>Candidatus Amulumruptor</taxon>
    </lineage>
</organism>
<evidence type="ECO:0000313" key="3">
    <source>
        <dbReference type="EMBL" id="HJE38868.1"/>
    </source>
</evidence>
<sequence length="218" mass="22786">MKKIYASILSLFIAASVQAIAADIPANAVCYDGSTPGSLVIDMGTGDITDGQGTGNVYITPVSDGLVDFLLPDLTLPGLGTLGDIELTNVTTTTEADGTVVYNATVEDMSLLGGAIHAKVVLANGDGKSCTTDAAGNAHFNIDVIWYMDYPANTQEMPIYVTFKGKQTSLGFSDIATDDTAAPEYFDLQGNTVNADALVPGQTYIKRQNGTAIKFVAL</sequence>
<evidence type="ECO:0000259" key="2">
    <source>
        <dbReference type="Pfam" id="PF13944"/>
    </source>
</evidence>
<proteinExistence type="predicted"/>
<feature type="signal peptide" evidence="1">
    <location>
        <begin position="1"/>
        <end position="21"/>
    </location>
</feature>
<dbReference type="EMBL" id="DYXT01000020">
    <property type="protein sequence ID" value="HJE38868.1"/>
    <property type="molecule type" value="Genomic_DNA"/>
</dbReference>
<evidence type="ECO:0000256" key="1">
    <source>
        <dbReference type="SAM" id="SignalP"/>
    </source>
</evidence>
<gene>
    <name evidence="3" type="ORF">K8V47_03775</name>
</gene>
<dbReference type="Gene3D" id="2.40.128.350">
    <property type="match status" value="1"/>
</dbReference>
<dbReference type="InterPro" id="IPR024311">
    <property type="entry name" value="Lipocalin-like"/>
</dbReference>
<accession>A0A921E877</accession>
<dbReference type="Pfam" id="PF13944">
    <property type="entry name" value="Calycin_like"/>
    <property type="match status" value="1"/>
</dbReference>
<feature type="domain" description="Lipocalin-like" evidence="2">
    <location>
        <begin position="37"/>
        <end position="166"/>
    </location>
</feature>
<reference evidence="3" key="1">
    <citation type="journal article" date="2021" name="PeerJ">
        <title>Extensive microbial diversity within the chicken gut microbiome revealed by metagenomics and culture.</title>
        <authorList>
            <person name="Gilroy R."/>
            <person name="Ravi A."/>
            <person name="Getino M."/>
            <person name="Pursley I."/>
            <person name="Horton D.L."/>
            <person name="Alikhan N.F."/>
            <person name="Baker D."/>
            <person name="Gharbi K."/>
            <person name="Hall N."/>
            <person name="Watson M."/>
            <person name="Adriaenssens E.M."/>
            <person name="Foster-Nyarko E."/>
            <person name="Jarju S."/>
            <person name="Secka A."/>
            <person name="Antonio M."/>
            <person name="Oren A."/>
            <person name="Chaudhuri R.R."/>
            <person name="La Ragione R."/>
            <person name="Hildebrand F."/>
            <person name="Pallen M.J."/>
        </authorList>
    </citation>
    <scope>NUCLEOTIDE SEQUENCE</scope>
    <source>
        <strain evidence="3">4100</strain>
    </source>
</reference>
<keyword evidence="1" id="KW-0732">Signal</keyword>
<dbReference type="AlphaFoldDB" id="A0A921E877"/>
<protein>
    <submittedName>
        <fullName evidence="3">Calycin-like domain-containing protein</fullName>
    </submittedName>
</protein>
<feature type="chain" id="PRO_5037128192" evidence="1">
    <location>
        <begin position="22"/>
        <end position="218"/>
    </location>
</feature>